<feature type="transmembrane region" description="Helical" evidence="1">
    <location>
        <begin position="164"/>
        <end position="187"/>
    </location>
</feature>
<evidence type="ECO:0000313" key="3">
    <source>
        <dbReference type="Proteomes" id="UP001305521"/>
    </source>
</evidence>
<dbReference type="Proteomes" id="UP001305521">
    <property type="component" value="Chromosome"/>
</dbReference>
<evidence type="ECO:0000313" key="2">
    <source>
        <dbReference type="EMBL" id="WPB85767.1"/>
    </source>
</evidence>
<feature type="transmembrane region" description="Helical" evidence="1">
    <location>
        <begin position="67"/>
        <end position="88"/>
    </location>
</feature>
<protein>
    <submittedName>
        <fullName evidence="2">DUF2189 domain-containing protein</fullName>
    </submittedName>
</protein>
<organism evidence="2 3">
    <name type="scientific">Sediminicoccus rosea</name>
    <dbReference type="NCBI Taxonomy" id="1225128"/>
    <lineage>
        <taxon>Bacteria</taxon>
        <taxon>Pseudomonadati</taxon>
        <taxon>Pseudomonadota</taxon>
        <taxon>Alphaproteobacteria</taxon>
        <taxon>Acetobacterales</taxon>
        <taxon>Roseomonadaceae</taxon>
        <taxon>Sediminicoccus</taxon>
    </lineage>
</organism>
<proteinExistence type="predicted"/>
<keyword evidence="1" id="KW-0472">Membrane</keyword>
<dbReference type="Pfam" id="PF09955">
    <property type="entry name" value="DUF2189"/>
    <property type="match status" value="1"/>
</dbReference>
<feature type="transmembrane region" description="Helical" evidence="1">
    <location>
        <begin position="43"/>
        <end position="61"/>
    </location>
</feature>
<feature type="transmembrane region" description="Helical" evidence="1">
    <location>
        <begin position="116"/>
        <end position="144"/>
    </location>
</feature>
<feature type="transmembrane region" description="Helical" evidence="1">
    <location>
        <begin position="219"/>
        <end position="247"/>
    </location>
</feature>
<keyword evidence="1" id="KW-0812">Transmembrane</keyword>
<evidence type="ECO:0000256" key="1">
    <source>
        <dbReference type="SAM" id="Phobius"/>
    </source>
</evidence>
<keyword evidence="3" id="KW-1185">Reference proteome</keyword>
<keyword evidence="1" id="KW-1133">Transmembrane helix</keyword>
<dbReference type="InterPro" id="IPR018692">
    <property type="entry name" value="DUF2189"/>
</dbReference>
<dbReference type="EMBL" id="CP137852">
    <property type="protein sequence ID" value="WPB85767.1"/>
    <property type="molecule type" value="Genomic_DNA"/>
</dbReference>
<name>A0ABZ0PK76_9PROT</name>
<accession>A0ABZ0PK76</accession>
<reference evidence="2 3" key="1">
    <citation type="submission" date="2023-11" db="EMBL/GenBank/DDBJ databases">
        <title>Arctic aerobic anoxygenic photoheterotroph Sediminicoccus rosea KRV36 adapts its photosynthesis to long days of polar summer.</title>
        <authorList>
            <person name="Tomasch J."/>
            <person name="Kopejtka K."/>
            <person name="Bily T."/>
            <person name="Gardiner A.T."/>
            <person name="Gardian Z."/>
            <person name="Shivaramu S."/>
            <person name="Koblizek M."/>
            <person name="Engelhardt F."/>
            <person name="Kaftan D."/>
        </authorList>
    </citation>
    <scope>NUCLEOTIDE SEQUENCE [LARGE SCALE GENOMIC DNA]</scope>
    <source>
        <strain evidence="2 3">R-30</strain>
    </source>
</reference>
<dbReference type="RefSeq" id="WP_318649746.1">
    <property type="nucleotide sequence ID" value="NZ_CP137852.1"/>
</dbReference>
<sequence length="261" mass="28344">MNSETIDGTGISASRIRRVSTDRPWTWLTLGWQDMMANKAVSLSYGAVLALGGWIFAWLMFEVGTAWAILPATAGFFILAPLLATGLYETSRRREAGESATLAEAIGGFRRNPTQIAMIGVLLLVLHLFWVRVAGLLFALFFGINFAPSLAELPVALLRSDDLFPFLVIGTGLGFILASVTFSVAAVSVPMLLDRPDCSFLEAVTVSIQAVMENWRAMALWAGLIVVFTGLALVPFFLGLVIALPLIGHATWHAYRDLVAR</sequence>
<gene>
    <name evidence="2" type="ORF">R9Z33_02580</name>
</gene>